<dbReference type="GO" id="GO:0003700">
    <property type="term" value="F:DNA-binding transcription factor activity"/>
    <property type="evidence" value="ECO:0007669"/>
    <property type="project" value="InterPro"/>
</dbReference>
<protein>
    <submittedName>
        <fullName evidence="7">Transcription regulator protein</fullName>
    </submittedName>
</protein>
<dbReference type="InterPro" id="IPR036390">
    <property type="entry name" value="WH_DNA-bd_sf"/>
</dbReference>
<dbReference type="EMBL" id="AOGK01000010">
    <property type="protein sequence ID" value="MDG5976084.1"/>
    <property type="molecule type" value="Genomic_DNA"/>
</dbReference>
<dbReference type="AlphaFoldDB" id="A0A9X4SA89"/>
<dbReference type="PROSITE" id="PS50931">
    <property type="entry name" value="HTH_LYSR"/>
    <property type="match status" value="1"/>
</dbReference>
<dbReference type="PRINTS" id="PR00039">
    <property type="entry name" value="HTHLYSR"/>
</dbReference>
<keyword evidence="4" id="KW-0804">Transcription</keyword>
<evidence type="ECO:0000256" key="3">
    <source>
        <dbReference type="ARBA" id="ARBA00023125"/>
    </source>
</evidence>
<reference evidence="7" key="1">
    <citation type="submission" date="2013-01" db="EMBL/GenBank/DDBJ databases">
        <title>Genome draft of Hydrogenophaga taeniospiralis 2K1.</title>
        <authorList>
            <person name="Gomila M."/>
            <person name="Lalucat J."/>
        </authorList>
    </citation>
    <scope>NUCLEOTIDE SEQUENCE</scope>
    <source>
        <strain evidence="7">CCUG 15921</strain>
    </source>
</reference>
<dbReference type="Gene3D" id="3.40.190.10">
    <property type="entry name" value="Periplasmic binding protein-like II"/>
    <property type="match status" value="3"/>
</dbReference>
<dbReference type="InterPro" id="IPR005119">
    <property type="entry name" value="LysR_subst-bd"/>
</dbReference>
<dbReference type="SUPFAM" id="SSF53850">
    <property type="entry name" value="Periplasmic binding protein-like II"/>
    <property type="match status" value="1"/>
</dbReference>
<evidence type="ECO:0000256" key="4">
    <source>
        <dbReference type="ARBA" id="ARBA00023163"/>
    </source>
</evidence>
<evidence type="ECO:0000259" key="6">
    <source>
        <dbReference type="PROSITE" id="PS50931"/>
    </source>
</evidence>
<dbReference type="PANTHER" id="PTHR30126:SF2">
    <property type="entry name" value="HTH-TYPE TRANSCRIPTIONAL REGULATOR YJIE"/>
    <property type="match status" value="1"/>
</dbReference>
<comment type="caution">
    <text evidence="7">The sequence shown here is derived from an EMBL/GenBank/DDBJ whole genome shotgun (WGS) entry which is preliminary data.</text>
</comment>
<keyword evidence="2" id="KW-0805">Transcription regulation</keyword>
<sequence>MIMETTWLEDFVVLAETRSFSRAAQQRHVTQPAFSRRVQALEAWVGMDLLDRTTYPPSLTQAGEHFYTQAQDLLNRIGHLRLSSNELPGQKQETIGFAIPHTLSLSFFPEWLGRAQAAVGGIESRLRAGNVLDVVLWLVEGGCDILFCYHHPQQPVQLDPERYEILTLGTESLAPYSLRGENGRPRHDWPGKPQKPVPFLAYTSSAYLSRMTDIALSQGRASPYVKRVFDTDMAEGLRRMALAGHGVAFLPASLASADVERGDLCKLEGGWELEMHIRAYRERPTLSRPARPRVEQLWKWMELHSIPTPSVALGSHAPAPNLRSARPASRRASAVSPSPKAGSARTRNR</sequence>
<dbReference type="Proteomes" id="UP001152876">
    <property type="component" value="Unassembled WGS sequence"/>
</dbReference>
<organism evidence="7 8">
    <name type="scientific">Hydrogenophaga taeniospiralis CCUG 15921</name>
    <dbReference type="NCBI Taxonomy" id="1281780"/>
    <lineage>
        <taxon>Bacteria</taxon>
        <taxon>Pseudomonadati</taxon>
        <taxon>Pseudomonadota</taxon>
        <taxon>Betaproteobacteria</taxon>
        <taxon>Burkholderiales</taxon>
        <taxon>Comamonadaceae</taxon>
        <taxon>Hydrogenophaga</taxon>
    </lineage>
</organism>
<dbReference type="InterPro" id="IPR000847">
    <property type="entry name" value="LysR_HTH_N"/>
</dbReference>
<dbReference type="CDD" id="cd05466">
    <property type="entry name" value="PBP2_LTTR_substrate"/>
    <property type="match status" value="1"/>
</dbReference>
<dbReference type="FunFam" id="1.10.10.10:FF:000001">
    <property type="entry name" value="LysR family transcriptional regulator"/>
    <property type="match status" value="1"/>
</dbReference>
<evidence type="ECO:0000256" key="5">
    <source>
        <dbReference type="SAM" id="MobiDB-lite"/>
    </source>
</evidence>
<dbReference type="Gene3D" id="1.10.10.10">
    <property type="entry name" value="Winged helix-like DNA-binding domain superfamily/Winged helix DNA-binding domain"/>
    <property type="match status" value="1"/>
</dbReference>
<evidence type="ECO:0000256" key="2">
    <source>
        <dbReference type="ARBA" id="ARBA00023015"/>
    </source>
</evidence>
<name>A0A9X4SA89_9BURK</name>
<proteinExistence type="inferred from homology"/>
<dbReference type="PANTHER" id="PTHR30126">
    <property type="entry name" value="HTH-TYPE TRANSCRIPTIONAL REGULATOR"/>
    <property type="match status" value="1"/>
</dbReference>
<feature type="domain" description="HTH lysR-type" evidence="6">
    <location>
        <begin position="3"/>
        <end position="60"/>
    </location>
</feature>
<keyword evidence="3" id="KW-0238">DNA-binding</keyword>
<comment type="similarity">
    <text evidence="1">Belongs to the LysR transcriptional regulatory family.</text>
</comment>
<dbReference type="Pfam" id="PF03466">
    <property type="entry name" value="LysR_substrate"/>
    <property type="match status" value="1"/>
</dbReference>
<gene>
    <name evidence="7" type="ORF">H010_12519</name>
</gene>
<dbReference type="SUPFAM" id="SSF46785">
    <property type="entry name" value="Winged helix' DNA-binding domain"/>
    <property type="match status" value="1"/>
</dbReference>
<accession>A0A9X4SA89</accession>
<feature type="region of interest" description="Disordered" evidence="5">
    <location>
        <begin position="311"/>
        <end position="349"/>
    </location>
</feature>
<dbReference type="GO" id="GO:0000976">
    <property type="term" value="F:transcription cis-regulatory region binding"/>
    <property type="evidence" value="ECO:0007669"/>
    <property type="project" value="TreeGrafter"/>
</dbReference>
<evidence type="ECO:0000313" key="8">
    <source>
        <dbReference type="Proteomes" id="UP001152876"/>
    </source>
</evidence>
<evidence type="ECO:0000256" key="1">
    <source>
        <dbReference type="ARBA" id="ARBA00009437"/>
    </source>
</evidence>
<keyword evidence="8" id="KW-1185">Reference proteome</keyword>
<dbReference type="InterPro" id="IPR036388">
    <property type="entry name" value="WH-like_DNA-bd_sf"/>
</dbReference>
<evidence type="ECO:0000313" key="7">
    <source>
        <dbReference type="EMBL" id="MDG5976084.1"/>
    </source>
</evidence>
<dbReference type="Pfam" id="PF00126">
    <property type="entry name" value="HTH_1"/>
    <property type="match status" value="1"/>
</dbReference>
<feature type="compositionally biased region" description="Low complexity" evidence="5">
    <location>
        <begin position="317"/>
        <end position="341"/>
    </location>
</feature>